<dbReference type="OrthoDB" id="5769308at2"/>
<dbReference type="Gene3D" id="1.20.1220.20">
    <property type="entry name" value="Uncharcterised protein PF01724"/>
    <property type="match status" value="1"/>
</dbReference>
<dbReference type="EMBL" id="BDQK01000007">
    <property type="protein sequence ID" value="GBF80373.1"/>
    <property type="molecule type" value="Genomic_DNA"/>
</dbReference>
<protein>
    <submittedName>
        <fullName evidence="1">Uncharacterized protein</fullName>
    </submittedName>
</protein>
<keyword evidence="2" id="KW-1185">Reference proteome</keyword>
<reference evidence="2" key="1">
    <citation type="submission" date="2017-05" db="EMBL/GenBank/DDBJ databases">
        <title>Physiological properties and genetic analysis related to exopolysaccharide production of fresh-water unicellular cyanobacterium Aphanothece sacrum, Suizenji Nori, that has been cultured as a food source in Japan.</title>
        <authorList>
            <person name="Kanesaki Y."/>
            <person name="Yoshikawa S."/>
            <person name="Ohki K."/>
        </authorList>
    </citation>
    <scope>NUCLEOTIDE SEQUENCE [LARGE SCALE GENOMIC DNA]</scope>
    <source>
        <strain evidence="2">FPU1</strain>
    </source>
</reference>
<evidence type="ECO:0000313" key="2">
    <source>
        <dbReference type="Proteomes" id="UP000287247"/>
    </source>
</evidence>
<proteinExistence type="predicted"/>
<gene>
    <name evidence="1" type="ORF">AsFPU1_1774</name>
</gene>
<sequence>MILNKKLDKPALTAFVNQPLRLYQNPPEAVKYVIIKTSLDKSIFPNDCPYSLEQLLDEDWLPIQKKYNICLYFQ</sequence>
<dbReference type="RefSeq" id="WP_124974131.1">
    <property type="nucleotide sequence ID" value="NZ_BDQK01000007.1"/>
</dbReference>
<organism evidence="1 2">
    <name type="scientific">Aphanothece sacrum FPU1</name>
    <dbReference type="NCBI Taxonomy" id="1920663"/>
    <lineage>
        <taxon>Bacteria</taxon>
        <taxon>Bacillati</taxon>
        <taxon>Cyanobacteriota</taxon>
        <taxon>Cyanophyceae</taxon>
        <taxon>Oscillatoriophycideae</taxon>
        <taxon>Chroococcales</taxon>
        <taxon>Aphanothecaceae</taxon>
        <taxon>Aphanothece</taxon>
    </lineage>
</organism>
<comment type="caution">
    <text evidence="1">The sequence shown here is derived from an EMBL/GenBank/DDBJ whole genome shotgun (WGS) entry which is preliminary data.</text>
</comment>
<accession>A0A401IGG7</accession>
<dbReference type="Proteomes" id="UP000287247">
    <property type="component" value="Unassembled WGS sequence"/>
</dbReference>
<dbReference type="Pfam" id="PF01724">
    <property type="entry name" value="DUF29"/>
    <property type="match status" value="1"/>
</dbReference>
<name>A0A401IGG7_APHSA</name>
<dbReference type="AlphaFoldDB" id="A0A401IGG7"/>
<evidence type="ECO:0000313" key="1">
    <source>
        <dbReference type="EMBL" id="GBF80373.1"/>
    </source>
</evidence>